<reference evidence="5 6" key="1">
    <citation type="submission" date="2019-02" db="EMBL/GenBank/DDBJ databases">
        <title>Genome sequences of Aliivibrio finisterrensis strains from farmed Atlantic salmon.</title>
        <authorList>
            <person name="Bowman J.P."/>
        </authorList>
    </citation>
    <scope>NUCLEOTIDE SEQUENCE [LARGE SCALE GENOMIC DNA]</scope>
    <source>
        <strain evidence="4 7">A21</strain>
        <strain evidence="2 5">A32</strain>
        <strain evidence="3 6">A46</strain>
    </source>
</reference>
<dbReference type="Gene3D" id="3.20.20.450">
    <property type="entry name" value="EAL domain"/>
    <property type="match status" value="1"/>
</dbReference>
<accession>A0A4Q5KSB4</accession>
<dbReference type="EMBL" id="SEZK01000022">
    <property type="protein sequence ID" value="RYU50296.1"/>
    <property type="molecule type" value="Genomic_DNA"/>
</dbReference>
<dbReference type="EMBL" id="SEZJ01000005">
    <property type="protein sequence ID" value="RYU46869.1"/>
    <property type="molecule type" value="Genomic_DNA"/>
</dbReference>
<evidence type="ECO:0000313" key="5">
    <source>
        <dbReference type="Proteomes" id="UP000293465"/>
    </source>
</evidence>
<evidence type="ECO:0000313" key="6">
    <source>
        <dbReference type="Proteomes" id="UP000294063"/>
    </source>
</evidence>
<dbReference type="PANTHER" id="PTHR33121:SF79">
    <property type="entry name" value="CYCLIC DI-GMP PHOSPHODIESTERASE PDED-RELATED"/>
    <property type="match status" value="1"/>
</dbReference>
<evidence type="ECO:0000259" key="1">
    <source>
        <dbReference type="PROSITE" id="PS50883"/>
    </source>
</evidence>
<dbReference type="Pfam" id="PF00563">
    <property type="entry name" value="EAL"/>
    <property type="match status" value="1"/>
</dbReference>
<dbReference type="AlphaFoldDB" id="A0A4Q5KSB4"/>
<proteinExistence type="predicted"/>
<dbReference type="EMBL" id="SEZN01000027">
    <property type="protein sequence ID" value="RYU63342.1"/>
    <property type="molecule type" value="Genomic_DNA"/>
</dbReference>
<sequence>MSNNFYMVYQPLFQNDRIVAVEALLRPVDSSLSIISFIGSYISTLQLDKDVIQAVISDVQSHSYIKEVHINVHPSSLNHYDFIHLCVMLRMKTSTRIVLEIIEYESYQFDSLTFFYMRYLRTFGIQIAIDDFGQQFSNSESLVHVPVDKVKIDGALIKGIESKKLKLKLLNHINSMIVDLLDALVVFEQVENIKQFELIKLINPNAIIQGYYLEKPMKLSELKIKYKNKFSETVILGVEREVEELYKHVFNFMSNNISSEGSIYSSELNCFVKNNDVNKLIYDDDVAITIGNLAKKIFQKK</sequence>
<dbReference type="InterPro" id="IPR050706">
    <property type="entry name" value="Cyclic-di-GMP_PDE-like"/>
</dbReference>
<organism evidence="3 6">
    <name type="scientific">Aliivibrio finisterrensis</name>
    <dbReference type="NCBI Taxonomy" id="511998"/>
    <lineage>
        <taxon>Bacteria</taxon>
        <taxon>Pseudomonadati</taxon>
        <taxon>Pseudomonadota</taxon>
        <taxon>Gammaproteobacteria</taxon>
        <taxon>Vibrionales</taxon>
        <taxon>Vibrionaceae</taxon>
        <taxon>Aliivibrio</taxon>
    </lineage>
</organism>
<evidence type="ECO:0000313" key="2">
    <source>
        <dbReference type="EMBL" id="RYU46869.1"/>
    </source>
</evidence>
<protein>
    <submittedName>
        <fullName evidence="3">EAL domain-containing protein</fullName>
    </submittedName>
</protein>
<evidence type="ECO:0000313" key="7">
    <source>
        <dbReference type="Proteomes" id="UP000294166"/>
    </source>
</evidence>
<dbReference type="InterPro" id="IPR001633">
    <property type="entry name" value="EAL_dom"/>
</dbReference>
<dbReference type="Proteomes" id="UP000293465">
    <property type="component" value="Unassembled WGS sequence"/>
</dbReference>
<dbReference type="PANTHER" id="PTHR33121">
    <property type="entry name" value="CYCLIC DI-GMP PHOSPHODIESTERASE PDEF"/>
    <property type="match status" value="1"/>
</dbReference>
<comment type="caution">
    <text evidence="3">The sequence shown here is derived from an EMBL/GenBank/DDBJ whole genome shotgun (WGS) entry which is preliminary data.</text>
</comment>
<dbReference type="SUPFAM" id="SSF141868">
    <property type="entry name" value="EAL domain-like"/>
    <property type="match status" value="1"/>
</dbReference>
<gene>
    <name evidence="2" type="ORF">ERW49_06960</name>
    <name evidence="4" type="ORF">ERW53_14185</name>
    <name evidence="3" type="ORF">ERW57_12770</name>
</gene>
<evidence type="ECO:0000313" key="3">
    <source>
        <dbReference type="EMBL" id="RYU50296.1"/>
    </source>
</evidence>
<dbReference type="Proteomes" id="UP000294063">
    <property type="component" value="Unassembled WGS sequence"/>
</dbReference>
<name>A0A4Q5KSB4_9GAMM</name>
<dbReference type="RefSeq" id="WP_130043374.1">
    <property type="nucleotide sequence ID" value="NZ_SEZJ01000005.1"/>
</dbReference>
<dbReference type="CDD" id="cd01948">
    <property type="entry name" value="EAL"/>
    <property type="match status" value="1"/>
</dbReference>
<dbReference type="Proteomes" id="UP000294166">
    <property type="component" value="Unassembled WGS sequence"/>
</dbReference>
<dbReference type="InterPro" id="IPR035919">
    <property type="entry name" value="EAL_sf"/>
</dbReference>
<evidence type="ECO:0000313" key="4">
    <source>
        <dbReference type="EMBL" id="RYU63342.1"/>
    </source>
</evidence>
<dbReference type="GO" id="GO:0071111">
    <property type="term" value="F:cyclic-guanylate-specific phosphodiesterase activity"/>
    <property type="evidence" value="ECO:0007669"/>
    <property type="project" value="InterPro"/>
</dbReference>
<keyword evidence="7" id="KW-1185">Reference proteome</keyword>
<dbReference type="OrthoDB" id="5899850at2"/>
<dbReference type="GeneID" id="56274778"/>
<dbReference type="PROSITE" id="PS50883">
    <property type="entry name" value="EAL"/>
    <property type="match status" value="1"/>
</dbReference>
<feature type="domain" description="EAL" evidence="1">
    <location>
        <begin position="1"/>
        <end position="230"/>
    </location>
</feature>
<dbReference type="SMART" id="SM00052">
    <property type="entry name" value="EAL"/>
    <property type="match status" value="1"/>
</dbReference>